<feature type="transmembrane region" description="Helical" evidence="7">
    <location>
        <begin position="633"/>
        <end position="653"/>
    </location>
</feature>
<feature type="transmembrane region" description="Helical" evidence="7">
    <location>
        <begin position="602"/>
        <end position="626"/>
    </location>
</feature>
<reference evidence="9 10" key="2">
    <citation type="submission" date="2018-11" db="EMBL/GenBank/DDBJ databases">
        <authorList>
            <consortium name="Pathogen Informatics"/>
        </authorList>
    </citation>
    <scope>NUCLEOTIDE SEQUENCE [LARGE SCALE GENOMIC DNA]</scope>
</reference>
<dbReference type="PANTHER" id="PTHR10796:SF181">
    <property type="entry name" value="SSD DOMAIN-CONTAINING PROTEIN"/>
    <property type="match status" value="1"/>
</dbReference>
<dbReference type="InterPro" id="IPR003392">
    <property type="entry name" value="PTHD_SSD"/>
</dbReference>
<dbReference type="GO" id="GO:0018996">
    <property type="term" value="P:molting cycle, collagen and cuticulin-based cuticle"/>
    <property type="evidence" value="ECO:0007669"/>
    <property type="project" value="TreeGrafter"/>
</dbReference>
<feature type="transmembrane region" description="Helical" evidence="7">
    <location>
        <begin position="20"/>
        <end position="43"/>
    </location>
</feature>
<dbReference type="Pfam" id="PF02460">
    <property type="entry name" value="Patched"/>
    <property type="match status" value="1"/>
</dbReference>
<dbReference type="Gene3D" id="1.20.1640.10">
    <property type="entry name" value="Multidrug efflux transporter AcrB transmembrane domain"/>
    <property type="match status" value="1"/>
</dbReference>
<evidence type="ECO:0000256" key="1">
    <source>
        <dbReference type="ARBA" id="ARBA00004141"/>
    </source>
</evidence>
<dbReference type="OrthoDB" id="6510177at2759"/>
<evidence type="ECO:0000256" key="4">
    <source>
        <dbReference type="ARBA" id="ARBA00022989"/>
    </source>
</evidence>
<evidence type="ECO:0000259" key="8">
    <source>
        <dbReference type="PROSITE" id="PS50156"/>
    </source>
</evidence>
<organism evidence="11">
    <name type="scientific">Anisakis simplex</name>
    <name type="common">Herring worm</name>
    <dbReference type="NCBI Taxonomy" id="6269"/>
    <lineage>
        <taxon>Eukaryota</taxon>
        <taxon>Metazoa</taxon>
        <taxon>Ecdysozoa</taxon>
        <taxon>Nematoda</taxon>
        <taxon>Chromadorea</taxon>
        <taxon>Rhabditida</taxon>
        <taxon>Spirurina</taxon>
        <taxon>Ascaridomorpha</taxon>
        <taxon>Ascaridoidea</taxon>
        <taxon>Anisakidae</taxon>
        <taxon>Anisakis</taxon>
        <taxon>Anisakis simplex complex</taxon>
    </lineage>
</organism>
<evidence type="ECO:0000256" key="6">
    <source>
        <dbReference type="ARBA" id="ARBA00023180"/>
    </source>
</evidence>
<comment type="subcellular location">
    <subcellularLocation>
        <location evidence="1">Membrane</location>
        <topology evidence="1">Multi-pass membrane protein</topology>
    </subcellularLocation>
</comment>
<dbReference type="AlphaFoldDB" id="A0A0M3JZF2"/>
<keyword evidence="10" id="KW-1185">Reference proteome</keyword>
<dbReference type="Proteomes" id="UP000267096">
    <property type="component" value="Unassembled WGS sequence"/>
</dbReference>
<comment type="similarity">
    <text evidence="2">Belongs to the patched family.</text>
</comment>
<feature type="transmembrane region" description="Helical" evidence="7">
    <location>
        <begin position="387"/>
        <end position="410"/>
    </location>
</feature>
<keyword evidence="3 7" id="KW-0812">Transmembrane</keyword>
<feature type="transmembrane region" description="Helical" evidence="7">
    <location>
        <begin position="659"/>
        <end position="676"/>
    </location>
</feature>
<dbReference type="InterPro" id="IPR000731">
    <property type="entry name" value="SSD"/>
</dbReference>
<keyword evidence="4 7" id="KW-1133">Transmembrane helix</keyword>
<feature type="transmembrane region" description="Helical" evidence="7">
    <location>
        <begin position="697"/>
        <end position="719"/>
    </location>
</feature>
<gene>
    <name evidence="9" type="ORF">ASIM_LOCUS13306</name>
</gene>
<dbReference type="WBParaSite" id="ASIM_0001387801-mRNA-1">
    <property type="protein sequence ID" value="ASIM_0001387801-mRNA-1"/>
    <property type="gene ID" value="ASIM_0001387801"/>
</dbReference>
<evidence type="ECO:0000313" key="9">
    <source>
        <dbReference type="EMBL" id="VDK49390.1"/>
    </source>
</evidence>
<dbReference type="InterPro" id="IPR051697">
    <property type="entry name" value="Patched_domain-protein"/>
</dbReference>
<accession>A0A0M3JZF2</accession>
<dbReference type="PANTHER" id="PTHR10796">
    <property type="entry name" value="PATCHED-RELATED"/>
    <property type="match status" value="1"/>
</dbReference>
<keyword evidence="5 7" id="KW-0472">Membrane</keyword>
<protein>
    <submittedName>
        <fullName evidence="11">SSD domain-containing protein</fullName>
    </submittedName>
</protein>
<proteinExistence type="inferred from homology"/>
<dbReference type="GO" id="GO:0030659">
    <property type="term" value="C:cytoplasmic vesicle membrane"/>
    <property type="evidence" value="ECO:0007669"/>
    <property type="project" value="TreeGrafter"/>
</dbReference>
<evidence type="ECO:0000256" key="5">
    <source>
        <dbReference type="ARBA" id="ARBA00023136"/>
    </source>
</evidence>
<dbReference type="GO" id="GO:0006897">
    <property type="term" value="P:endocytosis"/>
    <property type="evidence" value="ECO:0007669"/>
    <property type="project" value="TreeGrafter"/>
</dbReference>
<dbReference type="EMBL" id="UYRR01031358">
    <property type="protein sequence ID" value="VDK49390.1"/>
    <property type="molecule type" value="Genomic_DNA"/>
</dbReference>
<keyword evidence="6" id="KW-0325">Glycoprotein</keyword>
<feature type="transmembrane region" description="Helical" evidence="7">
    <location>
        <begin position="274"/>
        <end position="294"/>
    </location>
</feature>
<evidence type="ECO:0000256" key="3">
    <source>
        <dbReference type="ARBA" id="ARBA00022692"/>
    </source>
</evidence>
<evidence type="ECO:0000256" key="7">
    <source>
        <dbReference type="SAM" id="Phobius"/>
    </source>
</evidence>
<evidence type="ECO:0000313" key="11">
    <source>
        <dbReference type="WBParaSite" id="ASIM_0001387801-mRNA-1"/>
    </source>
</evidence>
<reference evidence="11" key="1">
    <citation type="submission" date="2017-02" db="UniProtKB">
        <authorList>
            <consortium name="WormBaseParasite"/>
        </authorList>
    </citation>
    <scope>IDENTIFICATION</scope>
</reference>
<feature type="domain" description="SSD" evidence="8">
    <location>
        <begin position="232"/>
        <end position="305"/>
    </location>
</feature>
<evidence type="ECO:0000256" key="2">
    <source>
        <dbReference type="ARBA" id="ARBA00005585"/>
    </source>
</evidence>
<dbReference type="PROSITE" id="PS50156">
    <property type="entry name" value="SSD"/>
    <property type="match status" value="1"/>
</dbReference>
<sequence>MRADCVEKRFTRFFSEYARYVLLFPWPFMIVPLITTVLLSLGLSRYPQAFLKDQIDLYIPMNTVAHYEFRQLDSLFHINDSDPFYAIRRYDIKRSGYVIVTAADAEDGNILGVNTIKSVMQLWNSIQLLSVDGDRNRSITYPSICVKLQVPGLFVNLMHLVLSSNVSTPEQICVSNPLIEMHKFMVLNNRLLGNSTIDQLTSTQIIELISMDKKVITNFLGGLAFNGKRQLIDNVFILLSAWRATNINESLERRMMKSFSDASVSITVTSMSDIISFLMFCAYAVVAVLFIYIYQLTFLAGIMALTCKREVSHRHCLTFAIVENHLTNHLNRVTPVPKLNPNMNPSKFNDFAEEGEFERRTEQFSSKNHALAEFFRTTYSDALLNPFIRLVIIILFSFYIVVSIIGYLNVKVGLEANDLLPERSYGRDALEDAEKYFSHSPSYLHVWMHNLSSIGNNHRKLWKVLDKEIELYEYTEYTGASDFWLRAFSSTIQQSGLQLTSDNFAFLVRDKFLSKAHFARYKRLIFDSLKLSFDLLWIIWDIIFNKNYTLLEASRAIVELRFVGAHNQTRAMHLFRRIAENSRLLPTNVYADFFQFAEQYNAVLPTTVTSMLIAGVAVMVVSLLLIPETTASVWVAVTILSINLGIIGFMTFWNVRLDFVSMLTIVMSIGFCVDFASHFAYNFAKGSNPDASQRMRYALYVVGTPILQSSSSTILGGLLF</sequence>
<evidence type="ECO:0000313" key="10">
    <source>
        <dbReference type="Proteomes" id="UP000267096"/>
    </source>
</evidence>
<name>A0A0M3JZF2_ANISI</name>
<dbReference type="SUPFAM" id="SSF82866">
    <property type="entry name" value="Multidrug efflux transporter AcrB transmembrane domain"/>
    <property type="match status" value="1"/>
</dbReference>
<dbReference type="GO" id="GO:0005886">
    <property type="term" value="C:plasma membrane"/>
    <property type="evidence" value="ECO:0007669"/>
    <property type="project" value="TreeGrafter"/>
</dbReference>